<accession>A0AAP0IXF8</accession>
<evidence type="ECO:0000313" key="2">
    <source>
        <dbReference type="EMBL" id="KAK9123589.1"/>
    </source>
</evidence>
<dbReference type="Proteomes" id="UP001417504">
    <property type="component" value="Unassembled WGS sequence"/>
</dbReference>
<keyword evidence="3" id="KW-1185">Reference proteome</keyword>
<gene>
    <name evidence="2" type="ORF">Sjap_013191</name>
</gene>
<organism evidence="2 3">
    <name type="scientific">Stephania japonica</name>
    <dbReference type="NCBI Taxonomy" id="461633"/>
    <lineage>
        <taxon>Eukaryota</taxon>
        <taxon>Viridiplantae</taxon>
        <taxon>Streptophyta</taxon>
        <taxon>Embryophyta</taxon>
        <taxon>Tracheophyta</taxon>
        <taxon>Spermatophyta</taxon>
        <taxon>Magnoliopsida</taxon>
        <taxon>Ranunculales</taxon>
        <taxon>Menispermaceae</taxon>
        <taxon>Menispermoideae</taxon>
        <taxon>Cissampelideae</taxon>
        <taxon>Stephania</taxon>
    </lineage>
</organism>
<name>A0AAP0IXF8_9MAGN</name>
<feature type="region of interest" description="Disordered" evidence="1">
    <location>
        <begin position="1"/>
        <end position="44"/>
    </location>
</feature>
<proteinExistence type="predicted"/>
<dbReference type="EMBL" id="JBBNAE010000005">
    <property type="protein sequence ID" value="KAK9123589.1"/>
    <property type="molecule type" value="Genomic_DNA"/>
</dbReference>
<evidence type="ECO:0000256" key="1">
    <source>
        <dbReference type="SAM" id="MobiDB-lite"/>
    </source>
</evidence>
<dbReference type="AlphaFoldDB" id="A0AAP0IXF8"/>
<protein>
    <submittedName>
        <fullName evidence="2">Uncharacterized protein</fullName>
    </submittedName>
</protein>
<comment type="caution">
    <text evidence="2">The sequence shown here is derived from an EMBL/GenBank/DDBJ whole genome shotgun (WGS) entry which is preliminary data.</text>
</comment>
<reference evidence="2 3" key="1">
    <citation type="submission" date="2024-01" db="EMBL/GenBank/DDBJ databases">
        <title>Genome assemblies of Stephania.</title>
        <authorList>
            <person name="Yang L."/>
        </authorList>
    </citation>
    <scope>NUCLEOTIDE SEQUENCE [LARGE SCALE GENOMIC DNA]</scope>
    <source>
        <strain evidence="2">QJT</strain>
        <tissue evidence="2">Leaf</tissue>
    </source>
</reference>
<sequence>MARGQSPSQLAGGPLGCLRASGAPSAGRPRVVGERLLPHSSEQGHASCPMFVQLRHRPLGGAPGARVALDSTRSQFGPGLNQEPFGPCTKEMRGFPDRYLGLVQVFGLNGGLAR</sequence>
<evidence type="ECO:0000313" key="3">
    <source>
        <dbReference type="Proteomes" id="UP001417504"/>
    </source>
</evidence>
<feature type="region of interest" description="Disordered" evidence="1">
    <location>
        <begin position="62"/>
        <end position="87"/>
    </location>
</feature>